<dbReference type="Gene3D" id="3.30.420.10">
    <property type="entry name" value="Ribonuclease H-like superfamily/Ribonuclease H"/>
    <property type="match status" value="1"/>
</dbReference>
<dbReference type="PANTHER" id="PTHR47326">
    <property type="entry name" value="TRANSPOSABLE ELEMENT TC3 TRANSPOSASE-LIKE PROTEIN"/>
    <property type="match status" value="1"/>
</dbReference>
<reference evidence="2 3" key="1">
    <citation type="journal article" date="2022" name="Allergy">
        <title>Genome assembly and annotation of Periplaneta americana reveal a comprehensive cockroach allergen profile.</title>
        <authorList>
            <person name="Wang L."/>
            <person name="Xiong Q."/>
            <person name="Saelim N."/>
            <person name="Wang L."/>
            <person name="Nong W."/>
            <person name="Wan A.T."/>
            <person name="Shi M."/>
            <person name="Liu X."/>
            <person name="Cao Q."/>
            <person name="Hui J.H.L."/>
            <person name="Sookrung N."/>
            <person name="Leung T.F."/>
            <person name="Tungtrongchitr A."/>
            <person name="Tsui S.K.W."/>
        </authorList>
    </citation>
    <scope>NUCLEOTIDE SEQUENCE [LARGE SCALE GENOMIC DNA]</scope>
    <source>
        <strain evidence="2">PWHHKU_190912</strain>
    </source>
</reference>
<gene>
    <name evidence="2" type="ORF">ANN_21270</name>
</gene>
<protein>
    <submittedName>
        <fullName evidence="2">Uncharacterized protein</fullName>
    </submittedName>
</protein>
<accession>A0ABQ8SG26</accession>
<dbReference type="Proteomes" id="UP001148838">
    <property type="component" value="Unassembled WGS sequence"/>
</dbReference>
<sequence>MRASFIHSLRNQHIVPVGKLIFHNRLNGKFYEAEMVRMKWYCIQLLQKLKLEHFAKRYEFCNSMQATMEENDGFENLLVFSDEATFHLSGKVNCHNVHICDTEKPWLTVQHERDSPKVNGLLHVDGQNAAGHLDADCNVANAKETTAEECVVGLRTVQGILLVKEGGFVWCHAYSNQWLRNPIIDIKDDNKNCDLITAAATWRGLIYPEFQTKCSKIYQQLKIQHCKPPTPNGSGEAMLQDLETEDERRKSHYGTPVLARDHTEDQKQDGPTSSENM</sequence>
<feature type="compositionally biased region" description="Basic and acidic residues" evidence="1">
    <location>
        <begin position="259"/>
        <end position="268"/>
    </location>
</feature>
<feature type="region of interest" description="Disordered" evidence="1">
    <location>
        <begin position="228"/>
        <end position="277"/>
    </location>
</feature>
<keyword evidence="3" id="KW-1185">Reference proteome</keyword>
<comment type="caution">
    <text evidence="2">The sequence shown here is derived from an EMBL/GenBank/DDBJ whole genome shotgun (WGS) entry which is preliminary data.</text>
</comment>
<dbReference type="EMBL" id="JAJSOF020000029">
    <property type="protein sequence ID" value="KAJ4432647.1"/>
    <property type="molecule type" value="Genomic_DNA"/>
</dbReference>
<name>A0ABQ8SG26_PERAM</name>
<dbReference type="PANTHER" id="PTHR47326:SF1">
    <property type="entry name" value="HTH PSQ-TYPE DOMAIN-CONTAINING PROTEIN"/>
    <property type="match status" value="1"/>
</dbReference>
<proteinExistence type="predicted"/>
<organism evidence="2 3">
    <name type="scientific">Periplaneta americana</name>
    <name type="common">American cockroach</name>
    <name type="synonym">Blatta americana</name>
    <dbReference type="NCBI Taxonomy" id="6978"/>
    <lineage>
        <taxon>Eukaryota</taxon>
        <taxon>Metazoa</taxon>
        <taxon>Ecdysozoa</taxon>
        <taxon>Arthropoda</taxon>
        <taxon>Hexapoda</taxon>
        <taxon>Insecta</taxon>
        <taxon>Pterygota</taxon>
        <taxon>Neoptera</taxon>
        <taxon>Polyneoptera</taxon>
        <taxon>Dictyoptera</taxon>
        <taxon>Blattodea</taxon>
        <taxon>Blattoidea</taxon>
        <taxon>Blattidae</taxon>
        <taxon>Blattinae</taxon>
        <taxon>Periplaneta</taxon>
    </lineage>
</organism>
<evidence type="ECO:0000313" key="2">
    <source>
        <dbReference type="EMBL" id="KAJ4432647.1"/>
    </source>
</evidence>
<evidence type="ECO:0000256" key="1">
    <source>
        <dbReference type="SAM" id="MobiDB-lite"/>
    </source>
</evidence>
<dbReference type="InterPro" id="IPR036397">
    <property type="entry name" value="RNaseH_sf"/>
</dbReference>
<evidence type="ECO:0000313" key="3">
    <source>
        <dbReference type="Proteomes" id="UP001148838"/>
    </source>
</evidence>